<dbReference type="Pfam" id="PF00672">
    <property type="entry name" value="HAMP"/>
    <property type="match status" value="1"/>
</dbReference>
<organism evidence="7">
    <name type="scientific">Methyloraptor flagellatus</name>
    <dbReference type="NCBI Taxonomy" id="3162530"/>
    <lineage>
        <taxon>Bacteria</taxon>
        <taxon>Pseudomonadati</taxon>
        <taxon>Pseudomonadota</taxon>
        <taxon>Alphaproteobacteria</taxon>
        <taxon>Hyphomicrobiales</taxon>
        <taxon>Ancalomicrobiaceae</taxon>
        <taxon>Methyloraptor</taxon>
    </lineage>
</organism>
<evidence type="ECO:0000256" key="3">
    <source>
        <dbReference type="PROSITE-ProRule" id="PRU00284"/>
    </source>
</evidence>
<feature type="domain" description="HAMP" evidence="6">
    <location>
        <begin position="332"/>
        <end position="386"/>
    </location>
</feature>
<dbReference type="SMART" id="SM00304">
    <property type="entry name" value="HAMP"/>
    <property type="match status" value="1"/>
</dbReference>
<dbReference type="InterPro" id="IPR004089">
    <property type="entry name" value="MCPsignal_dom"/>
</dbReference>
<dbReference type="InterPro" id="IPR003660">
    <property type="entry name" value="HAMP_dom"/>
</dbReference>
<dbReference type="AlphaFoldDB" id="A0AAU7X9V1"/>
<dbReference type="PANTHER" id="PTHR32089">
    <property type="entry name" value="METHYL-ACCEPTING CHEMOTAXIS PROTEIN MCPB"/>
    <property type="match status" value="1"/>
</dbReference>
<evidence type="ECO:0000259" key="5">
    <source>
        <dbReference type="PROSITE" id="PS50111"/>
    </source>
</evidence>
<dbReference type="SMART" id="SM00283">
    <property type="entry name" value="MA"/>
    <property type="match status" value="1"/>
</dbReference>
<evidence type="ECO:0000256" key="2">
    <source>
        <dbReference type="ARBA" id="ARBA00029447"/>
    </source>
</evidence>
<dbReference type="SUPFAM" id="SSF58104">
    <property type="entry name" value="Methyl-accepting chemotaxis protein (MCP) signaling domain"/>
    <property type="match status" value="1"/>
</dbReference>
<name>A0AAU7X9V1_9HYPH</name>
<evidence type="ECO:0000313" key="7">
    <source>
        <dbReference type="EMBL" id="XBY44513.1"/>
    </source>
</evidence>
<feature type="domain" description="Methyl-accepting transducer" evidence="5">
    <location>
        <begin position="427"/>
        <end position="656"/>
    </location>
</feature>
<dbReference type="InterPro" id="IPR013587">
    <property type="entry name" value="Nitrate/nitrite_sensing"/>
</dbReference>
<dbReference type="Gene3D" id="1.10.287.950">
    <property type="entry name" value="Methyl-accepting chemotaxis protein"/>
    <property type="match status" value="1"/>
</dbReference>
<dbReference type="PROSITE" id="PS50111">
    <property type="entry name" value="CHEMOTAXIS_TRANSDUC_2"/>
    <property type="match status" value="1"/>
</dbReference>
<dbReference type="Pfam" id="PF00015">
    <property type="entry name" value="MCPsignal"/>
    <property type="match status" value="1"/>
</dbReference>
<protein>
    <submittedName>
        <fullName evidence="7">Nitrate- and nitrite sensing domain-containing protein</fullName>
    </submittedName>
</protein>
<sequence length="683" mass="71142">MQSLTIRERVFILILIPALAAIGLMLSDLYESHARLDAVARMQPAVVAAKRAGAIVHELQKERGATNALLVSRENAGFQTALDGVRASTDAAVKGWNEIADLEAATPSDAMRTRIAAAKDKLARIVEFRRKVDGGAAAPAESLGFYTGLVDDLVAIAGGLVEFSGQDESARSLAAYRFLLLTKERAGLERATGAALAGAATFDADRYLSFVDAVAQQEAYAREFAFAAPPVLAQIYDAKVRGGAFERQVSLRKTLLALPKTGSAGGITAADWFKTATERIDAMKAAEDEVIGRIGAAVDRARAEMATQFYGRLAGELVLGTVFVALVTWVARSLVGPLRRTAAAIARIAAGDRTVVVEHVASTRSEIGQMTQAVETLQASLAELDAMRERQAQSEREREVELRAERHAIADRFEATMGELAGHIDHSARDLAASAEQFRAAAALGARQAQVVAGAASEASGNVHGVAAATEEMTSSIAEIGGQVAKSAGVADAASREVEATEAEVRALAEATARIGQIVDLINAIAGQTNLLALNATIEAARAGEAGRGFAVVAHEVKALASETAKATGEIAASIAEIQQATDRTVGSIGRIVGIIGNIQEASNTIAAAIEEQGAATGEIAHNTQLAAKGTTEVSATIADVGRAAEETAAASAELLDVSKRLAGQSTVLQGEVRGFVEKLRVG</sequence>
<dbReference type="GO" id="GO:0004888">
    <property type="term" value="F:transmembrane signaling receptor activity"/>
    <property type="evidence" value="ECO:0007669"/>
    <property type="project" value="InterPro"/>
</dbReference>
<evidence type="ECO:0000256" key="4">
    <source>
        <dbReference type="SAM" id="Phobius"/>
    </source>
</evidence>
<dbReference type="InterPro" id="IPR004090">
    <property type="entry name" value="Chemotax_Me-accpt_rcpt"/>
</dbReference>
<dbReference type="KEGG" id="mflg:ABS361_21285"/>
<proteinExistence type="inferred from homology"/>
<comment type="similarity">
    <text evidence="2">Belongs to the methyl-accepting chemotaxis (MCP) protein family.</text>
</comment>
<dbReference type="Pfam" id="PF08376">
    <property type="entry name" value="NIT"/>
    <property type="match status" value="1"/>
</dbReference>
<feature type="transmembrane region" description="Helical" evidence="4">
    <location>
        <begin position="6"/>
        <end position="26"/>
    </location>
</feature>
<dbReference type="GO" id="GO:0016020">
    <property type="term" value="C:membrane"/>
    <property type="evidence" value="ECO:0007669"/>
    <property type="project" value="InterPro"/>
</dbReference>
<evidence type="ECO:0000256" key="1">
    <source>
        <dbReference type="ARBA" id="ARBA00023224"/>
    </source>
</evidence>
<dbReference type="RefSeq" id="WP_407049606.1">
    <property type="nucleotide sequence ID" value="NZ_CP158568.1"/>
</dbReference>
<feature type="transmembrane region" description="Helical" evidence="4">
    <location>
        <begin position="309"/>
        <end position="331"/>
    </location>
</feature>
<keyword evidence="4" id="KW-0472">Membrane</keyword>
<dbReference type="PRINTS" id="PR00260">
    <property type="entry name" value="CHEMTRNSDUCR"/>
</dbReference>
<keyword evidence="4" id="KW-0812">Transmembrane</keyword>
<keyword evidence="1 3" id="KW-0807">Transducer</keyword>
<gene>
    <name evidence="7" type="ORF">ABS361_21285</name>
</gene>
<dbReference type="Gene3D" id="6.10.340.10">
    <property type="match status" value="1"/>
</dbReference>
<reference evidence="7" key="1">
    <citation type="submission" date="2024-06" db="EMBL/GenBank/DDBJ databases">
        <title>Methylostella associata gen. nov., sp. nov., a novel Ancalomicrobiaceae-affiliated facultatively methylotrophic bacteria that feed on methanotrophs of the genus Methylococcus.</title>
        <authorList>
            <person name="Saltykova V."/>
            <person name="Danilova O.V."/>
            <person name="Oshkin I.Y."/>
            <person name="Belova S.E."/>
            <person name="Pimenov N.V."/>
            <person name="Dedysh S.N."/>
        </authorList>
    </citation>
    <scope>NUCLEOTIDE SEQUENCE</scope>
    <source>
        <strain evidence="7">S20</strain>
    </source>
</reference>
<accession>A0AAU7X9V1</accession>
<keyword evidence="4" id="KW-1133">Transmembrane helix</keyword>
<dbReference type="PANTHER" id="PTHR32089:SF112">
    <property type="entry name" value="LYSOZYME-LIKE PROTEIN-RELATED"/>
    <property type="match status" value="1"/>
</dbReference>
<dbReference type="GO" id="GO:0007165">
    <property type="term" value="P:signal transduction"/>
    <property type="evidence" value="ECO:0007669"/>
    <property type="project" value="UniProtKB-KW"/>
</dbReference>
<evidence type="ECO:0000259" key="6">
    <source>
        <dbReference type="PROSITE" id="PS50885"/>
    </source>
</evidence>
<dbReference type="EMBL" id="CP158568">
    <property type="protein sequence ID" value="XBY44513.1"/>
    <property type="molecule type" value="Genomic_DNA"/>
</dbReference>
<dbReference type="GO" id="GO:0006935">
    <property type="term" value="P:chemotaxis"/>
    <property type="evidence" value="ECO:0007669"/>
    <property type="project" value="InterPro"/>
</dbReference>
<dbReference type="PROSITE" id="PS50885">
    <property type="entry name" value="HAMP"/>
    <property type="match status" value="1"/>
</dbReference>